<protein>
    <submittedName>
        <fullName evidence="4">DUF642 domain-containing protein</fullName>
    </submittedName>
</protein>
<evidence type="ECO:0000259" key="3">
    <source>
        <dbReference type="Pfam" id="PF07589"/>
    </source>
</evidence>
<dbReference type="RefSeq" id="WP_161013954.1">
    <property type="nucleotide sequence ID" value="NZ_WWCK01000003.1"/>
</dbReference>
<accession>A0A7X4KBY6</accession>
<dbReference type="Proteomes" id="UP000450012">
    <property type="component" value="Unassembled WGS sequence"/>
</dbReference>
<feature type="signal peptide" evidence="1">
    <location>
        <begin position="1"/>
        <end position="20"/>
    </location>
</feature>
<evidence type="ECO:0000259" key="2">
    <source>
        <dbReference type="Pfam" id="PF04862"/>
    </source>
</evidence>
<feature type="domain" description="DUF642" evidence="2">
    <location>
        <begin position="41"/>
        <end position="166"/>
    </location>
</feature>
<dbReference type="Pfam" id="PF04862">
    <property type="entry name" value="DUF642"/>
    <property type="match status" value="1"/>
</dbReference>
<comment type="caution">
    <text evidence="4">The sequence shown here is derived from an EMBL/GenBank/DDBJ whole genome shotgun (WGS) entry which is preliminary data.</text>
</comment>
<dbReference type="InterPro" id="IPR013424">
    <property type="entry name" value="Ice-binding_C"/>
</dbReference>
<feature type="domain" description="Ice-binding protein C-terminal" evidence="3">
    <location>
        <begin position="168"/>
        <end position="192"/>
    </location>
</feature>
<dbReference type="InterPro" id="IPR006946">
    <property type="entry name" value="DGR2-like_dom"/>
</dbReference>
<keyword evidence="5" id="KW-1185">Reference proteome</keyword>
<sequence length="195" mass="20100">MFAKKIAIAAALLCASQAQAVAIFSDNFDTDTLDLNTTVFLGGWTVSGGTVDTIGPGNYDVFPGNGHYIDLDGSTNAPGLFSKTLSLTAGMTYTATFELAGNHRTSENDTVTVNFGSANGSYVMAGGDAFTPYSLTFTAGSSGPYSLSFKNDGNNNIGALLDNVTVTAVPEPGTYAMLLGGLGLLGVAARRRRQG</sequence>
<evidence type="ECO:0000313" key="4">
    <source>
        <dbReference type="EMBL" id="MYM67417.1"/>
    </source>
</evidence>
<dbReference type="NCBIfam" id="NF035944">
    <property type="entry name" value="PEPxxWA-CTERM"/>
    <property type="match status" value="1"/>
</dbReference>
<gene>
    <name evidence="4" type="ORF">GTP45_11290</name>
</gene>
<evidence type="ECO:0000256" key="1">
    <source>
        <dbReference type="SAM" id="SignalP"/>
    </source>
</evidence>
<keyword evidence="1" id="KW-0732">Signal</keyword>
<evidence type="ECO:0000313" key="5">
    <source>
        <dbReference type="Proteomes" id="UP000450012"/>
    </source>
</evidence>
<dbReference type="AlphaFoldDB" id="A0A7X4KBY6"/>
<feature type="chain" id="PRO_5030597294" evidence="1">
    <location>
        <begin position="21"/>
        <end position="195"/>
    </location>
</feature>
<dbReference type="Gene3D" id="2.60.120.260">
    <property type="entry name" value="Galactose-binding domain-like"/>
    <property type="match status" value="1"/>
</dbReference>
<dbReference type="NCBIfam" id="TIGR02595">
    <property type="entry name" value="PEP_CTERM"/>
    <property type="match status" value="1"/>
</dbReference>
<dbReference type="Pfam" id="PF07589">
    <property type="entry name" value="PEP-CTERM"/>
    <property type="match status" value="1"/>
</dbReference>
<organism evidence="4 5">
    <name type="scientific">Duganella rivi</name>
    <dbReference type="NCBI Taxonomy" id="2666083"/>
    <lineage>
        <taxon>Bacteria</taxon>
        <taxon>Pseudomonadati</taxon>
        <taxon>Pseudomonadota</taxon>
        <taxon>Betaproteobacteria</taxon>
        <taxon>Burkholderiales</taxon>
        <taxon>Oxalobacteraceae</taxon>
        <taxon>Telluria group</taxon>
        <taxon>Duganella</taxon>
    </lineage>
</organism>
<proteinExistence type="predicted"/>
<dbReference type="SUPFAM" id="SSF49785">
    <property type="entry name" value="Galactose-binding domain-like"/>
    <property type="match status" value="1"/>
</dbReference>
<dbReference type="EMBL" id="WWCK01000003">
    <property type="protein sequence ID" value="MYM67417.1"/>
    <property type="molecule type" value="Genomic_DNA"/>
</dbReference>
<name>A0A7X4KBY6_9BURK</name>
<dbReference type="InterPro" id="IPR008979">
    <property type="entry name" value="Galactose-bd-like_sf"/>
</dbReference>
<reference evidence="4 5" key="1">
    <citation type="submission" date="2019-12" db="EMBL/GenBank/DDBJ databases">
        <title>Novel species isolated from a subtropical stream in China.</title>
        <authorList>
            <person name="Lu H."/>
        </authorList>
    </citation>
    <scope>NUCLEOTIDE SEQUENCE [LARGE SCALE GENOMIC DNA]</scope>
    <source>
        <strain evidence="4 5">FT55W</strain>
    </source>
</reference>